<dbReference type="FunFam" id="3.40.50.720:FF:000084">
    <property type="entry name" value="Short-chain dehydrogenase reductase"/>
    <property type="match status" value="1"/>
</dbReference>
<dbReference type="InterPro" id="IPR057326">
    <property type="entry name" value="KR_dom"/>
</dbReference>
<evidence type="ECO:0000313" key="5">
    <source>
        <dbReference type="EMBL" id="GFH02620.1"/>
    </source>
</evidence>
<dbReference type="InterPro" id="IPR002347">
    <property type="entry name" value="SDR_fam"/>
</dbReference>
<dbReference type="PANTHER" id="PTHR24322:SF736">
    <property type="entry name" value="RETINOL DEHYDROGENASE 10"/>
    <property type="match status" value="1"/>
</dbReference>
<keyword evidence="2" id="KW-0560">Oxidoreductase</keyword>
<protein>
    <submittedName>
        <fullName evidence="5">Putative short-chain dehydrogenase/reductase</fullName>
    </submittedName>
</protein>
<dbReference type="RefSeq" id="WP_237166529.1">
    <property type="nucleotide sequence ID" value="NZ_BLLB01000002.1"/>
</dbReference>
<dbReference type="SMART" id="SM00822">
    <property type="entry name" value="PKS_KR"/>
    <property type="match status" value="1"/>
</dbReference>
<evidence type="ECO:0000259" key="4">
    <source>
        <dbReference type="SMART" id="SM00822"/>
    </source>
</evidence>
<gene>
    <name evidence="5" type="ORF">MHIP_31030</name>
</gene>
<evidence type="ECO:0000313" key="6">
    <source>
        <dbReference type="Proteomes" id="UP000465304"/>
    </source>
</evidence>
<dbReference type="PROSITE" id="PS00061">
    <property type="entry name" value="ADH_SHORT"/>
    <property type="match status" value="1"/>
</dbReference>
<dbReference type="PRINTS" id="PR00080">
    <property type="entry name" value="SDRFAMILY"/>
</dbReference>
<dbReference type="GO" id="GO:0016616">
    <property type="term" value="F:oxidoreductase activity, acting on the CH-OH group of donors, NAD or NADP as acceptor"/>
    <property type="evidence" value="ECO:0007669"/>
    <property type="project" value="TreeGrafter"/>
</dbReference>
<dbReference type="AlphaFoldDB" id="A0A7I9ZNI7"/>
<organism evidence="5 6">
    <name type="scientific">Mycolicibacterium hippocampi</name>
    <dbReference type="NCBI Taxonomy" id="659824"/>
    <lineage>
        <taxon>Bacteria</taxon>
        <taxon>Bacillati</taxon>
        <taxon>Actinomycetota</taxon>
        <taxon>Actinomycetes</taxon>
        <taxon>Mycobacteriales</taxon>
        <taxon>Mycobacteriaceae</taxon>
        <taxon>Mycolicibacterium</taxon>
    </lineage>
</organism>
<dbReference type="PANTHER" id="PTHR24322">
    <property type="entry name" value="PKSB"/>
    <property type="match status" value="1"/>
</dbReference>
<name>A0A7I9ZNI7_9MYCO</name>
<reference evidence="5 6" key="1">
    <citation type="journal article" date="2019" name="Emerg. Microbes Infect.">
        <title>Comprehensive subspecies identification of 175 nontuberculous mycobacteria species based on 7547 genomic profiles.</title>
        <authorList>
            <person name="Matsumoto Y."/>
            <person name="Kinjo T."/>
            <person name="Motooka D."/>
            <person name="Nabeya D."/>
            <person name="Jung N."/>
            <person name="Uechi K."/>
            <person name="Horii T."/>
            <person name="Iida T."/>
            <person name="Fujita J."/>
            <person name="Nakamura S."/>
        </authorList>
    </citation>
    <scope>NUCLEOTIDE SEQUENCE [LARGE SCALE GENOMIC DNA]</scope>
    <source>
        <strain evidence="5 6">JCM 30996</strain>
    </source>
</reference>
<dbReference type="Gene3D" id="3.40.50.720">
    <property type="entry name" value="NAD(P)-binding Rossmann-like Domain"/>
    <property type="match status" value="1"/>
</dbReference>
<keyword evidence="6" id="KW-1185">Reference proteome</keyword>
<dbReference type="PRINTS" id="PR00081">
    <property type="entry name" value="GDHRDH"/>
</dbReference>
<evidence type="ECO:0000256" key="2">
    <source>
        <dbReference type="ARBA" id="ARBA00023002"/>
    </source>
</evidence>
<dbReference type="SUPFAM" id="SSF51735">
    <property type="entry name" value="NAD(P)-binding Rossmann-fold domains"/>
    <property type="match status" value="1"/>
</dbReference>
<evidence type="ECO:0000256" key="3">
    <source>
        <dbReference type="RuleBase" id="RU000363"/>
    </source>
</evidence>
<dbReference type="InterPro" id="IPR036291">
    <property type="entry name" value="NAD(P)-bd_dom_sf"/>
</dbReference>
<evidence type="ECO:0000256" key="1">
    <source>
        <dbReference type="ARBA" id="ARBA00006484"/>
    </source>
</evidence>
<proteinExistence type="inferred from homology"/>
<dbReference type="NCBIfam" id="NF005878">
    <property type="entry name" value="PRK07825.1"/>
    <property type="match status" value="1"/>
</dbReference>
<comment type="caution">
    <text evidence="5">The sequence shown here is derived from an EMBL/GenBank/DDBJ whole genome shotgun (WGS) entry which is preliminary data.</text>
</comment>
<dbReference type="InterPro" id="IPR020904">
    <property type="entry name" value="Sc_DH/Rdtase_CS"/>
</dbReference>
<feature type="domain" description="Ketoreductase" evidence="4">
    <location>
        <begin position="10"/>
        <end position="189"/>
    </location>
</feature>
<comment type="similarity">
    <text evidence="1 3">Belongs to the short-chain dehydrogenases/reductases (SDR) family.</text>
</comment>
<sequence length="275" mass="28658">MTSKNNLAGRVVAITGGARGIGEATARAFVGAGAKVVIGDLDEDLARQTAARIGCVAARVDVADDVSVEKFLATVEGHVGALDVLVNNAGIMPVTPILDESAESVQRQLAVNVAGVIYGTQHAARRMAARRRGHIVNVASAAGRMGFGGVATYSASKFAVVGFTEAVALELRLSGVDFTCVLPGVVNTELTSGLRDHWLLRSCEPEKVAAAVLSAVQRGRRTVYVPAQLRAVSLAYGLLPSSARTRVMATLGADHQLLDADSGARSGYEHRIEAD</sequence>
<dbReference type="Pfam" id="PF00106">
    <property type="entry name" value="adh_short"/>
    <property type="match status" value="1"/>
</dbReference>
<dbReference type="Proteomes" id="UP000465304">
    <property type="component" value="Unassembled WGS sequence"/>
</dbReference>
<accession>A0A7I9ZNI7</accession>
<dbReference type="EMBL" id="BLLB01000002">
    <property type="protein sequence ID" value="GFH02620.1"/>
    <property type="molecule type" value="Genomic_DNA"/>
</dbReference>